<keyword evidence="1" id="KW-0732">Signal</keyword>
<protein>
    <submittedName>
        <fullName evidence="2">Uncharacterized protein</fullName>
    </submittedName>
</protein>
<dbReference type="GeneID" id="19950670"/>
<dbReference type="Proteomes" id="UP000030762">
    <property type="component" value="Unassembled WGS sequence"/>
</dbReference>
<evidence type="ECO:0000313" key="3">
    <source>
        <dbReference type="Proteomes" id="UP000030762"/>
    </source>
</evidence>
<gene>
    <name evidence="2" type="ORF">SDRG_09943</name>
</gene>
<dbReference type="AlphaFoldDB" id="T0QD27"/>
<feature type="signal peptide" evidence="1">
    <location>
        <begin position="1"/>
        <end position="26"/>
    </location>
</feature>
<name>T0QD27_SAPDV</name>
<evidence type="ECO:0000256" key="1">
    <source>
        <dbReference type="SAM" id="SignalP"/>
    </source>
</evidence>
<feature type="chain" id="PRO_5004569783" evidence="1">
    <location>
        <begin position="27"/>
        <end position="295"/>
    </location>
</feature>
<dbReference type="EMBL" id="JH767163">
    <property type="protein sequence ID" value="EQC32631.1"/>
    <property type="molecule type" value="Genomic_DNA"/>
</dbReference>
<keyword evidence="3" id="KW-1185">Reference proteome</keyword>
<evidence type="ECO:0000313" key="2">
    <source>
        <dbReference type="EMBL" id="EQC32631.1"/>
    </source>
</evidence>
<dbReference type="InParanoid" id="T0QD27"/>
<sequence>VVHKPNALALLQLYVAQGVALPSSWAKDFRYGKKDLAEFYFQHAPETNNVVAPSFPFQYYGLDEIQRALWDEDLDLVSQLWTRQPELRHDYLLEVVVCNNQSPKALTLLLEAGVGQPRTVAVENIHRRSFEMMKILLPLCLPPNDPMDNLIFLVEWVHKRSSSYTKSPLLLLKAEMMAQATAANCRYIHAGTEIEALTEALLERGATTSGMQQRALFKSGIADWGLATLLVHFLSVDATKYVEKLLAWLKRVTDGTLKAYLQHVLEEAVTPDAVAAVEEAHQAALRAKWAMASDY</sequence>
<feature type="non-terminal residue" evidence="2">
    <location>
        <position position="1"/>
    </location>
</feature>
<dbReference type="RefSeq" id="XP_008614132.1">
    <property type="nucleotide sequence ID" value="XM_008615910.1"/>
</dbReference>
<proteinExistence type="predicted"/>
<dbReference type="VEuPathDB" id="FungiDB:SDRG_09943"/>
<organism evidence="2 3">
    <name type="scientific">Saprolegnia diclina (strain VS20)</name>
    <dbReference type="NCBI Taxonomy" id="1156394"/>
    <lineage>
        <taxon>Eukaryota</taxon>
        <taxon>Sar</taxon>
        <taxon>Stramenopiles</taxon>
        <taxon>Oomycota</taxon>
        <taxon>Saprolegniomycetes</taxon>
        <taxon>Saprolegniales</taxon>
        <taxon>Saprolegniaceae</taxon>
        <taxon>Saprolegnia</taxon>
    </lineage>
</organism>
<reference evidence="2 3" key="1">
    <citation type="submission" date="2012-04" db="EMBL/GenBank/DDBJ databases">
        <title>The Genome Sequence of Saprolegnia declina VS20.</title>
        <authorList>
            <consortium name="The Broad Institute Genome Sequencing Platform"/>
            <person name="Russ C."/>
            <person name="Nusbaum C."/>
            <person name="Tyler B."/>
            <person name="van West P."/>
            <person name="Dieguez-Uribeondo J."/>
            <person name="de Bruijn I."/>
            <person name="Tripathy S."/>
            <person name="Jiang R."/>
            <person name="Young S.K."/>
            <person name="Zeng Q."/>
            <person name="Gargeya S."/>
            <person name="Fitzgerald M."/>
            <person name="Haas B."/>
            <person name="Abouelleil A."/>
            <person name="Alvarado L."/>
            <person name="Arachchi H.M."/>
            <person name="Berlin A."/>
            <person name="Chapman S.B."/>
            <person name="Goldberg J."/>
            <person name="Griggs A."/>
            <person name="Gujja S."/>
            <person name="Hansen M."/>
            <person name="Howarth C."/>
            <person name="Imamovic A."/>
            <person name="Larimer J."/>
            <person name="McCowen C."/>
            <person name="Montmayeur A."/>
            <person name="Murphy C."/>
            <person name="Neiman D."/>
            <person name="Pearson M."/>
            <person name="Priest M."/>
            <person name="Roberts A."/>
            <person name="Saif S."/>
            <person name="Shea T."/>
            <person name="Sisk P."/>
            <person name="Sykes S."/>
            <person name="Wortman J."/>
            <person name="Nusbaum C."/>
            <person name="Birren B."/>
        </authorList>
    </citation>
    <scope>NUCLEOTIDE SEQUENCE [LARGE SCALE GENOMIC DNA]</scope>
    <source>
        <strain evidence="2 3">VS20</strain>
    </source>
</reference>
<accession>T0QD27</accession>